<evidence type="ECO:0000313" key="1">
    <source>
        <dbReference type="EMBL" id="CUI15543.1"/>
    </source>
</evidence>
<proteinExistence type="predicted"/>
<dbReference type="VEuPathDB" id="TriTrypDB:BSAL_03165"/>
<keyword evidence="2" id="KW-1185">Reference proteome</keyword>
<dbReference type="AlphaFoldDB" id="A0A0S4KPI4"/>
<gene>
    <name evidence="1" type="ORF">BSAL_03165</name>
</gene>
<organism evidence="1 2">
    <name type="scientific">Bodo saltans</name>
    <name type="common">Flagellated protozoan</name>
    <dbReference type="NCBI Taxonomy" id="75058"/>
    <lineage>
        <taxon>Eukaryota</taxon>
        <taxon>Discoba</taxon>
        <taxon>Euglenozoa</taxon>
        <taxon>Kinetoplastea</taxon>
        <taxon>Metakinetoplastina</taxon>
        <taxon>Eubodonida</taxon>
        <taxon>Bodonidae</taxon>
        <taxon>Bodo</taxon>
    </lineage>
</organism>
<dbReference type="Proteomes" id="UP000051952">
    <property type="component" value="Unassembled WGS sequence"/>
</dbReference>
<evidence type="ECO:0000313" key="2">
    <source>
        <dbReference type="Proteomes" id="UP000051952"/>
    </source>
</evidence>
<name>A0A0S4KPI4_BODSA</name>
<protein>
    <submittedName>
        <fullName evidence="1">GPI-anchored surface protein, putative</fullName>
    </submittedName>
</protein>
<sequence length="142" mass="16016">MLSMVGYAATPLISKVQRVPLAPQGLLGVLLLRSARMKFTLTVCSLTTTRCCELKLREESELRKALMMAHLTGVGDCKIMQPRVCGDCTHKLMFLFFFRVGISRRMAIFCRRRKVTPVPKGRRVAPSLHRLKTALIISIAQR</sequence>
<accession>A0A0S4KPI4</accession>
<dbReference type="EMBL" id="CYKH01002226">
    <property type="protein sequence ID" value="CUI15543.1"/>
    <property type="molecule type" value="Genomic_DNA"/>
</dbReference>
<reference evidence="2" key="1">
    <citation type="submission" date="2015-09" db="EMBL/GenBank/DDBJ databases">
        <authorList>
            <consortium name="Pathogen Informatics"/>
        </authorList>
    </citation>
    <scope>NUCLEOTIDE SEQUENCE [LARGE SCALE GENOMIC DNA]</scope>
    <source>
        <strain evidence="2">Lake Konstanz</strain>
    </source>
</reference>